<organism evidence="8 9">
    <name type="scientific">Monoglobus pectinilyticus</name>
    <dbReference type="NCBI Taxonomy" id="1981510"/>
    <lineage>
        <taxon>Bacteria</taxon>
        <taxon>Bacillati</taxon>
        <taxon>Bacillota</taxon>
        <taxon>Clostridia</taxon>
        <taxon>Monoglobales</taxon>
        <taxon>Monoglobaceae</taxon>
        <taxon>Monoglobus</taxon>
    </lineage>
</organism>
<evidence type="ECO:0000256" key="6">
    <source>
        <dbReference type="SAM" id="SignalP"/>
    </source>
</evidence>
<dbReference type="Gene3D" id="2.160.20.10">
    <property type="entry name" value="Single-stranded right-handed beta-helix, Pectin lyase-like"/>
    <property type="match status" value="1"/>
</dbReference>
<feature type="chain" id="PRO_5014610199" evidence="6">
    <location>
        <begin position="29"/>
        <end position="1429"/>
    </location>
</feature>
<dbReference type="Pfam" id="PF16709">
    <property type="entry name" value="SCAB-Ig"/>
    <property type="match status" value="1"/>
</dbReference>
<dbReference type="InterPro" id="IPR011050">
    <property type="entry name" value="Pectin_lyase_fold/virulence"/>
</dbReference>
<dbReference type="GO" id="GO:0042545">
    <property type="term" value="P:cell wall modification"/>
    <property type="evidence" value="ECO:0007669"/>
    <property type="project" value="InterPro"/>
</dbReference>
<dbReference type="GeneID" id="98063016"/>
<evidence type="ECO:0000259" key="7">
    <source>
        <dbReference type="PROSITE" id="PS51272"/>
    </source>
</evidence>
<feature type="signal peptide" evidence="6">
    <location>
        <begin position="1"/>
        <end position="28"/>
    </location>
</feature>
<dbReference type="InterPro" id="IPR032015">
    <property type="entry name" value="SCAB-Ig"/>
</dbReference>
<evidence type="ECO:0000256" key="3">
    <source>
        <dbReference type="ARBA" id="ARBA00022801"/>
    </source>
</evidence>
<accession>A0A2K9P3F6</accession>
<evidence type="ECO:0000256" key="1">
    <source>
        <dbReference type="ARBA" id="ARBA00008891"/>
    </source>
</evidence>
<keyword evidence="6" id="KW-0732">Signal</keyword>
<keyword evidence="2" id="KW-0677">Repeat</keyword>
<sequence>MKTLKRTLAMVLALAMVLTAMGVTVVSAASYSDTQGHWAESYINTWSDNGVIQGDGGYFRPDDAITRAEVAQVTQNVISYVNKAANTFTDVSASDWYADAILKLAAAGALTGNGDGTMSPNNYMTREEAMTMLARAYGLTVENSQAGITQYADYQNISDYATGYVGAMTAESYVGGYEDGTIRPKDYISRAEFVKILDNMIKLYITEPGSYGSQYVGGLVMIKTGGVTLSGIIAKGMVVSPQVNGDVTIMGSQVSGNIINLSSTANVTSNSGNVVSPNASSNPNVIINGNNGGSNSGGGTSANTVTVKFYYGDNYGTVKTKSVTKGKKLSQSAIPTPKESNWDGLWYTSKAAAEKCSGTTFDPSVSAVNKNYNLYAGHISSSDLTDVEIAVGNKTDYVNVYVGDTLTAANLAPAAAKNYVSYQWYRASESHGTGEKISGATKSSYTATEADKGKYLKVVVTGDGNKYNGTIYDVSSLVLAKDAPSVYPERVTVSYGNDASTTLTLSEGMNVIGVADESGKMLNAEQYTYNQETGKLTISKDYFAGLTDGLSAFTIIVSEDAVYNPMFMVSITGGPTAGPVPTEEPEPTATVNPSEPTEGPTEEPVATASPEPTEGPTEEPVVTASPEPTVGPTEEPVVTESPEPTEGPTEEPVVTESPEPTEGPTEEPVVTASPEPTEGPTEEPVVTSSPEPTEGPTDEPVATATASPIPSEGPTSGPVTSEVWNFNDIAGGTSYNTGDTISNANGKNIIVNVAEADTIMPTVKVRADGDNYLEFNDTTTAGTAKQDGWSYAAESPMDGDRFTAELDFKKGDTLKDTILMRFFDTNNADANNTYSSDGRVFELKTADKGALAIVDYFSVGSDNKAVSVPISGFTYSPDKWYGVKVEYTKADNIVSIYTKNDGEADYTLRSSIELGYTGGTKKVDTVPQLAINKVGAYTPGGGSAVLGVDNIAFKTKTYIPQDINVTGKAYTIFSNDLKNSLEPYDNSINAVLAFTKSGESEPYATAVPDADGNYNVSLFTGETYDVSVISGGDGYTFSPKSTSYSLPVVVDEPSKNVLFMKNREAVPYADTVYVGSDKEYKDINQAMASIRTMTGRVNEDLTSNPVTIVLDPGTYYGQVIVDVPNITIKSADESNPAVVSNYYGIGYVYYSMGSNNYYDADCAAAKDTKNTATRWGATIRITADNFLAENIDFENTFNQYVTDAEIADGVEPGGPDKKNFTRKKGTKVTIKDSTERAAAVAIDADNVEFYRCKMVSSQDTLYTGGTAYLKECDILGNTDYIFGGNSVVFENCNLTWYGYSDKANGGYISACKTSSETDPGYFFTGCTVKNSNISGMKFAPGGFGRNWGGARCAVFFNDVTLDGVSKPNGWTKMGGELSTSKLYVNYVHNINSTTDLTADRDNPNDKATEIPSPEDYFYGWTPVHYVAAN</sequence>
<feature type="region of interest" description="Disordered" evidence="5">
    <location>
        <begin position="574"/>
        <end position="719"/>
    </location>
</feature>
<dbReference type="PANTHER" id="PTHR31321:SF57">
    <property type="entry name" value="PECTINESTERASE 53-RELATED"/>
    <property type="match status" value="1"/>
</dbReference>
<comment type="similarity">
    <text evidence="1">Belongs to the pectinesterase family.</text>
</comment>
<feature type="compositionally biased region" description="Polar residues" evidence="5">
    <location>
        <begin position="704"/>
        <end position="719"/>
    </location>
</feature>
<feature type="domain" description="SLH" evidence="7">
    <location>
        <begin position="26"/>
        <end position="83"/>
    </location>
</feature>
<evidence type="ECO:0000313" key="9">
    <source>
        <dbReference type="Proteomes" id="UP000235589"/>
    </source>
</evidence>
<evidence type="ECO:0000256" key="4">
    <source>
        <dbReference type="ARBA" id="ARBA00023085"/>
    </source>
</evidence>
<keyword evidence="9" id="KW-1185">Reference proteome</keyword>
<protein>
    <submittedName>
        <fullName evidence="8">Pectinesterase family 8 / S-layer domain-containing protein</fullName>
    </submittedName>
</protein>
<keyword evidence="3" id="KW-0378">Hydrolase</keyword>
<dbReference type="Gene3D" id="2.60.40.2700">
    <property type="match status" value="1"/>
</dbReference>
<name>A0A2K9P3F6_9FIRM</name>
<dbReference type="InterPro" id="IPR000070">
    <property type="entry name" value="Pectinesterase_cat"/>
</dbReference>
<keyword evidence="4" id="KW-0063">Aspartyl esterase</keyword>
<dbReference type="InterPro" id="IPR012334">
    <property type="entry name" value="Pectin_lyas_fold"/>
</dbReference>
<dbReference type="Proteomes" id="UP000235589">
    <property type="component" value="Chromosome"/>
</dbReference>
<dbReference type="KEGG" id="mpec:B9O19_01626"/>
<dbReference type="RefSeq" id="WP_102365958.1">
    <property type="nucleotide sequence ID" value="NZ_CP020991.1"/>
</dbReference>
<reference evidence="8 9" key="1">
    <citation type="submission" date="2017-04" db="EMBL/GenBank/DDBJ databases">
        <title>Monoglobus pectinilyticus 14 draft genome.</title>
        <authorList>
            <person name="Kim C."/>
            <person name="Rosendale D.I."/>
            <person name="Kelly W.J."/>
            <person name="Tannock G.W."/>
            <person name="Patchett M.L."/>
            <person name="Jordens J.Z."/>
        </authorList>
    </citation>
    <scope>NUCLEOTIDE SEQUENCE [LARGE SCALE GENOMIC DNA]</scope>
    <source>
        <strain evidence="8 9">14</strain>
    </source>
</reference>
<feature type="domain" description="SLH" evidence="7">
    <location>
        <begin position="148"/>
        <end position="211"/>
    </location>
</feature>
<evidence type="ECO:0000313" key="8">
    <source>
        <dbReference type="EMBL" id="AUO19782.1"/>
    </source>
</evidence>
<dbReference type="Pfam" id="PF00395">
    <property type="entry name" value="SLH"/>
    <property type="match status" value="3"/>
</dbReference>
<proteinExistence type="inferred from homology"/>
<dbReference type="PANTHER" id="PTHR31321">
    <property type="entry name" value="ACYL-COA THIOESTER HYDROLASE YBHC-RELATED"/>
    <property type="match status" value="1"/>
</dbReference>
<dbReference type="PROSITE" id="PS51272">
    <property type="entry name" value="SLH"/>
    <property type="match status" value="3"/>
</dbReference>
<dbReference type="OrthoDB" id="9809277at2"/>
<evidence type="ECO:0000256" key="5">
    <source>
        <dbReference type="SAM" id="MobiDB-lite"/>
    </source>
</evidence>
<feature type="domain" description="SLH" evidence="7">
    <location>
        <begin position="84"/>
        <end position="147"/>
    </location>
</feature>
<gene>
    <name evidence="8" type="ORF">B9O19_01626</name>
</gene>
<dbReference type="SUPFAM" id="SSF51126">
    <property type="entry name" value="Pectin lyase-like"/>
    <property type="match status" value="1"/>
</dbReference>
<dbReference type="Pfam" id="PF01095">
    <property type="entry name" value="Pectinesterase"/>
    <property type="match status" value="1"/>
</dbReference>
<dbReference type="InterPro" id="IPR001119">
    <property type="entry name" value="SLH_dom"/>
</dbReference>
<dbReference type="GO" id="GO:0030599">
    <property type="term" value="F:pectinesterase activity"/>
    <property type="evidence" value="ECO:0007669"/>
    <property type="project" value="InterPro"/>
</dbReference>
<dbReference type="EMBL" id="CP020991">
    <property type="protein sequence ID" value="AUO19782.1"/>
    <property type="molecule type" value="Genomic_DNA"/>
</dbReference>
<evidence type="ECO:0000256" key="2">
    <source>
        <dbReference type="ARBA" id="ARBA00022737"/>
    </source>
</evidence>
<feature type="compositionally biased region" description="Low complexity" evidence="5">
    <location>
        <begin position="574"/>
        <end position="687"/>
    </location>
</feature>